<comment type="similarity">
    <text evidence="1 5">Belongs to the glycosyl hydrolase 57 family.</text>
</comment>
<evidence type="ECO:0000259" key="7">
    <source>
        <dbReference type="Pfam" id="PF09210"/>
    </source>
</evidence>
<feature type="binding site" evidence="4">
    <location>
        <position position="266"/>
    </location>
    <ligand>
        <name>substrate</name>
    </ligand>
</feature>
<dbReference type="Pfam" id="PF09210">
    <property type="entry name" value="BE_C"/>
    <property type="match status" value="1"/>
</dbReference>
<dbReference type="InterPro" id="IPR027291">
    <property type="entry name" value="Glyco_hydro_38_N_sf"/>
</dbReference>
<dbReference type="InterPro" id="IPR040042">
    <property type="entry name" value="Branching_enz_MT3115-like"/>
</dbReference>
<accession>A0AA35CPA0</accession>
<feature type="active site" description="Proton donor" evidence="3">
    <location>
        <position position="358"/>
    </location>
</feature>
<evidence type="ECO:0000256" key="2">
    <source>
        <dbReference type="ARBA" id="ARBA00023277"/>
    </source>
</evidence>
<dbReference type="GO" id="GO:0005576">
    <property type="term" value="C:extracellular region"/>
    <property type="evidence" value="ECO:0007669"/>
    <property type="project" value="TreeGrafter"/>
</dbReference>
<dbReference type="PANTHER" id="PTHR41695:SF1">
    <property type="entry name" value="1,4-ALPHA-GLUCAN BRANCHING ENZYME TK1436"/>
    <property type="match status" value="1"/>
</dbReference>
<evidence type="ECO:0000256" key="4">
    <source>
        <dbReference type="PIRSR" id="PIRSR640042-2"/>
    </source>
</evidence>
<keyword evidence="9" id="KW-1185">Reference proteome</keyword>
<evidence type="ECO:0000259" key="6">
    <source>
        <dbReference type="Pfam" id="PF03065"/>
    </source>
</evidence>
<evidence type="ECO:0000313" key="8">
    <source>
        <dbReference type="EMBL" id="BDG62278.1"/>
    </source>
</evidence>
<evidence type="ECO:0000313" key="9">
    <source>
        <dbReference type="Proteomes" id="UP001163687"/>
    </source>
</evidence>
<reference evidence="8" key="1">
    <citation type="submission" date="2022-03" db="EMBL/GenBank/DDBJ databases">
        <title>Complete genome sequence of Caldinitratiruptor microaerophilus.</title>
        <authorList>
            <person name="Mukaiyama R."/>
            <person name="Nishiyama T."/>
            <person name="Ueda K."/>
        </authorList>
    </citation>
    <scope>NUCLEOTIDE SEQUENCE</scope>
    <source>
        <strain evidence="8">JCM 16183</strain>
    </source>
</reference>
<feature type="domain" description="1,4-alpha-glucan branching enzyme C-terminal" evidence="7">
    <location>
        <begin position="432"/>
        <end position="535"/>
    </location>
</feature>
<keyword evidence="2 5" id="KW-0119">Carbohydrate metabolism</keyword>
<keyword evidence="8" id="KW-0378">Hydrolase</keyword>
<dbReference type="Pfam" id="PF03065">
    <property type="entry name" value="Glyco_hydro_57"/>
    <property type="match status" value="1"/>
</dbReference>
<sequence length="536" mass="60770">MNALTPPPDRQGYVALILHAHLPYMRHPEDPHALELRWLYDGITECYLPLLEVLEHLGADGVPFVLTLSVSPTLLNMLADPLLRRRYEAHLDALIELADREVARTAGDGEIHAVAQMYQHLLRRRRRQWRRLGGDLTGALRDLAGAGRIELLTCAATHGFLPLLAVRPEAVRAQVAVAVAEFRRFFGHPPAGFWLPECGYYPGLETVLAAEGVRYVVLETHGLTGARPAPSAGAYAPVWIGDGVAALGRDPETSRQVWSAREGYPGDYAYREYYRDVGFDLDLEYVRPYVHPDGHRVATGIKYFRITGPTDHKAIYDPGAAHQTAVRHAGHFVWCRERQVEYLAARLHRPPLIVAPYDAELFGHWWFEGPVWLEHVARRAACEQSVWGFTTPGAYLAAHPPVERVEPPLSSWGYGGYCDFWLSGPNHWVWRHLHHTSARMAELVRRHARAPRDALLHRALRQAGREVLLAQASDWPFILRSGTQVEYARRRLHLHLGRFTRLYEDLTAGRRPDPDWLRQVEEEDACFPDLDPAVFA</sequence>
<organism evidence="8 9">
    <name type="scientific">Caldinitratiruptor microaerophilus</name>
    <dbReference type="NCBI Taxonomy" id="671077"/>
    <lineage>
        <taxon>Bacteria</taxon>
        <taxon>Bacillati</taxon>
        <taxon>Bacillota</taxon>
        <taxon>Clostridia</taxon>
        <taxon>Eubacteriales</taxon>
        <taxon>Symbiobacteriaceae</taxon>
        <taxon>Caldinitratiruptor</taxon>
    </lineage>
</organism>
<dbReference type="AlphaFoldDB" id="A0AA35CPA0"/>
<dbReference type="EMBL" id="AP025628">
    <property type="protein sequence ID" value="BDG62278.1"/>
    <property type="molecule type" value="Genomic_DNA"/>
</dbReference>
<dbReference type="Gene3D" id="3.20.110.10">
    <property type="entry name" value="Glycoside hydrolase 38, N terminal domain"/>
    <property type="match status" value="1"/>
</dbReference>
<name>A0AA35CPA0_9FIRM</name>
<dbReference type="InterPro" id="IPR004300">
    <property type="entry name" value="Glyco_hydro_57_N"/>
</dbReference>
<dbReference type="GO" id="GO:0016787">
    <property type="term" value="F:hydrolase activity"/>
    <property type="evidence" value="ECO:0007669"/>
    <property type="project" value="UniProtKB-KW"/>
</dbReference>
<evidence type="ECO:0000256" key="5">
    <source>
        <dbReference type="RuleBase" id="RU361196"/>
    </source>
</evidence>
<protein>
    <submittedName>
        <fullName evidence="8">Glycoside hydrolase family protein</fullName>
    </submittedName>
</protein>
<feature type="domain" description="Glycoside hydrolase family 57 N-terminal" evidence="6">
    <location>
        <begin position="15"/>
        <end position="255"/>
    </location>
</feature>
<dbReference type="GO" id="GO:0030979">
    <property type="term" value="P:alpha-glucan biosynthetic process"/>
    <property type="evidence" value="ECO:0007669"/>
    <property type="project" value="InterPro"/>
</dbReference>
<dbReference type="PANTHER" id="PTHR41695">
    <property type="entry name" value="1,4-ALPHA-GLUCAN BRANCHING ENZYME RV3031-RELATED"/>
    <property type="match status" value="1"/>
</dbReference>
<dbReference type="Gene3D" id="1.20.1430.10">
    <property type="entry name" value="Families 57/38 glycoside transferase, middle domain"/>
    <property type="match status" value="1"/>
</dbReference>
<proteinExistence type="inferred from homology"/>
<dbReference type="InterPro" id="IPR015293">
    <property type="entry name" value="BE_C"/>
</dbReference>
<dbReference type="GO" id="GO:0003844">
    <property type="term" value="F:1,4-alpha-glucan branching enzyme activity"/>
    <property type="evidence" value="ECO:0007669"/>
    <property type="project" value="InterPro"/>
</dbReference>
<dbReference type="InterPro" id="IPR037090">
    <property type="entry name" value="57_glycoside_trans_central"/>
</dbReference>
<feature type="binding site" evidence="4">
    <location>
        <position position="412"/>
    </location>
    <ligand>
        <name>substrate</name>
    </ligand>
</feature>
<evidence type="ECO:0000256" key="3">
    <source>
        <dbReference type="PIRSR" id="PIRSR640042-1"/>
    </source>
</evidence>
<dbReference type="SUPFAM" id="SSF88713">
    <property type="entry name" value="Glycoside hydrolase/deacetylase"/>
    <property type="match status" value="1"/>
</dbReference>
<gene>
    <name evidence="8" type="ORF">caldi_33680</name>
</gene>
<feature type="active site" description="Nucleophile" evidence="3">
    <location>
        <position position="197"/>
    </location>
</feature>
<dbReference type="RefSeq" id="WP_264842871.1">
    <property type="nucleotide sequence ID" value="NZ_AP025628.1"/>
</dbReference>
<dbReference type="KEGG" id="cmic:caldi_33680"/>
<dbReference type="InterPro" id="IPR028995">
    <property type="entry name" value="Glyco_hydro_57/38_cen_sf"/>
</dbReference>
<feature type="binding site" evidence="4">
    <location>
        <position position="474"/>
    </location>
    <ligand>
        <name>substrate</name>
    </ligand>
</feature>
<dbReference type="SUPFAM" id="SSF88688">
    <property type="entry name" value="Families 57/38 glycoside transferase middle domain"/>
    <property type="match status" value="1"/>
</dbReference>
<feature type="binding site" evidence="4">
    <location>
        <position position="249"/>
    </location>
    <ligand>
        <name>substrate</name>
    </ligand>
</feature>
<dbReference type="InterPro" id="IPR011330">
    <property type="entry name" value="Glyco_hydro/deAcase_b/a-brl"/>
</dbReference>
<evidence type="ECO:0000256" key="1">
    <source>
        <dbReference type="ARBA" id="ARBA00006821"/>
    </source>
</evidence>
<dbReference type="CDD" id="cd10792">
    <property type="entry name" value="GH57N_AmyC_like"/>
    <property type="match status" value="1"/>
</dbReference>
<dbReference type="Proteomes" id="UP001163687">
    <property type="component" value="Chromosome"/>
</dbReference>